<dbReference type="InterPro" id="IPR036047">
    <property type="entry name" value="F-box-like_dom_sf"/>
</dbReference>
<evidence type="ECO:0000313" key="2">
    <source>
        <dbReference type="Proteomes" id="UP000193648"/>
    </source>
</evidence>
<dbReference type="EMBL" id="MCFF01000003">
    <property type="protein sequence ID" value="ORZ27727.1"/>
    <property type="molecule type" value="Genomic_DNA"/>
</dbReference>
<accession>A0A1Y2GZJ3</accession>
<dbReference type="RefSeq" id="XP_021885430.1">
    <property type="nucleotide sequence ID" value="XM_022026292.1"/>
</dbReference>
<evidence type="ECO:0008006" key="3">
    <source>
        <dbReference type="Google" id="ProtNLM"/>
    </source>
</evidence>
<comment type="caution">
    <text evidence="1">The sequence shown here is derived from an EMBL/GenBank/DDBJ whole genome shotgun (WGS) entry which is preliminary data.</text>
</comment>
<name>A0A1Y2GZJ3_9FUNG</name>
<dbReference type="InParanoid" id="A0A1Y2GZJ3"/>
<sequence length="526" mass="60156">MQATSANATTTTAVPTNQWSEIRTLIHQALDLRSMINCSQVSKSWSAEFTPRIWNTINLSSQPRFSELPSNIIAKNGQHIRIVRTVRKKSEFELFRDPSIQNIEQIRVRPKPSCRQQTFQLIRRNSRTLLKLDIRMGKSIISHPDFALEDAFVSPDLDFMPRLTELRIQNLTMTRKALSTLLSRCPNLTYIDILSCAIHGDGRSPGELYQHKGVIYLHASYHRVFNPDPDSPSDSDTAVVPLLAHFPKLEYWNVWAHNIQLKDSGVESIETAIKKYSPGVKKLTAYRATGSIVHDLLAKAFKNIESICFNYENLSTSGILGFLLHSSTLRTLRAIDPNFRDWSYDADRVIPVPDPLPNAWMIHMIFSRCAFLTSVDLPEHELDMDIIDIFPWACKDLARLRIRIKGLDTKELIMAMIRKWSRGVYIRRRQRWMGEQGQTASKYEGKAIKTPDSLAAILEEVARALMTDRSDGKDEIDDMISNDFNSIVPLEIEGEPANPVVDRVAAHLLKFEKLSEVWLGYKVWRL</sequence>
<dbReference type="OrthoDB" id="2437965at2759"/>
<keyword evidence="2" id="KW-1185">Reference proteome</keyword>
<reference evidence="1 2" key="1">
    <citation type="submission" date="2016-07" db="EMBL/GenBank/DDBJ databases">
        <title>Pervasive Adenine N6-methylation of Active Genes in Fungi.</title>
        <authorList>
            <consortium name="DOE Joint Genome Institute"/>
            <person name="Mondo S.J."/>
            <person name="Dannebaum R.O."/>
            <person name="Kuo R.C."/>
            <person name="Labutti K."/>
            <person name="Haridas S."/>
            <person name="Kuo A."/>
            <person name="Salamov A."/>
            <person name="Ahrendt S.R."/>
            <person name="Lipzen A."/>
            <person name="Sullivan W."/>
            <person name="Andreopoulos W.B."/>
            <person name="Clum A."/>
            <person name="Lindquist E."/>
            <person name="Daum C."/>
            <person name="Ramamoorthy G.K."/>
            <person name="Gryganskyi A."/>
            <person name="Culley D."/>
            <person name="Magnuson J.K."/>
            <person name="James T.Y."/>
            <person name="O'Malley M.A."/>
            <person name="Stajich J.E."/>
            <person name="Spatafora J.W."/>
            <person name="Visel A."/>
            <person name="Grigoriev I.V."/>
        </authorList>
    </citation>
    <scope>NUCLEOTIDE SEQUENCE [LARGE SCALE GENOMIC DNA]</scope>
    <source>
        <strain evidence="1 2">NRRL 3116</strain>
    </source>
</reference>
<evidence type="ECO:0000313" key="1">
    <source>
        <dbReference type="EMBL" id="ORZ27727.1"/>
    </source>
</evidence>
<dbReference type="SUPFAM" id="SSF52047">
    <property type="entry name" value="RNI-like"/>
    <property type="match status" value="1"/>
</dbReference>
<organism evidence="1 2">
    <name type="scientific">Lobosporangium transversale</name>
    <dbReference type="NCBI Taxonomy" id="64571"/>
    <lineage>
        <taxon>Eukaryota</taxon>
        <taxon>Fungi</taxon>
        <taxon>Fungi incertae sedis</taxon>
        <taxon>Mucoromycota</taxon>
        <taxon>Mortierellomycotina</taxon>
        <taxon>Mortierellomycetes</taxon>
        <taxon>Mortierellales</taxon>
        <taxon>Mortierellaceae</taxon>
        <taxon>Lobosporangium</taxon>
    </lineage>
</organism>
<dbReference type="AlphaFoldDB" id="A0A1Y2GZJ3"/>
<dbReference type="InterPro" id="IPR032675">
    <property type="entry name" value="LRR_dom_sf"/>
</dbReference>
<dbReference type="Proteomes" id="UP000193648">
    <property type="component" value="Unassembled WGS sequence"/>
</dbReference>
<dbReference type="GeneID" id="33568135"/>
<protein>
    <recommendedName>
        <fullName evidence="3">F-box domain-containing protein</fullName>
    </recommendedName>
</protein>
<dbReference type="SUPFAM" id="SSF81383">
    <property type="entry name" value="F-box domain"/>
    <property type="match status" value="1"/>
</dbReference>
<proteinExistence type="predicted"/>
<dbReference type="Gene3D" id="3.80.10.10">
    <property type="entry name" value="Ribonuclease Inhibitor"/>
    <property type="match status" value="1"/>
</dbReference>
<gene>
    <name evidence="1" type="ORF">BCR41DRAFT_367313</name>
</gene>